<dbReference type="PROSITE" id="PS50893">
    <property type="entry name" value="ABC_TRANSPORTER_2"/>
    <property type="match status" value="2"/>
</dbReference>
<evidence type="ECO:0000313" key="6">
    <source>
        <dbReference type="EMBL" id="MBE1531990.1"/>
    </source>
</evidence>
<dbReference type="InterPro" id="IPR017871">
    <property type="entry name" value="ABC_transporter-like_CS"/>
</dbReference>
<keyword evidence="4 6" id="KW-0067">ATP-binding</keyword>
<feature type="domain" description="ABC transporter" evidence="5">
    <location>
        <begin position="263"/>
        <end position="494"/>
    </location>
</feature>
<evidence type="ECO:0000256" key="4">
    <source>
        <dbReference type="ARBA" id="ARBA00022840"/>
    </source>
</evidence>
<evidence type="ECO:0000256" key="2">
    <source>
        <dbReference type="ARBA" id="ARBA00022448"/>
    </source>
</evidence>
<evidence type="ECO:0000256" key="3">
    <source>
        <dbReference type="ARBA" id="ARBA00022741"/>
    </source>
</evidence>
<dbReference type="EMBL" id="JADBDZ010000001">
    <property type="protein sequence ID" value="MBE1531990.1"/>
    <property type="molecule type" value="Genomic_DNA"/>
</dbReference>
<evidence type="ECO:0000313" key="7">
    <source>
        <dbReference type="Proteomes" id="UP000627838"/>
    </source>
</evidence>
<evidence type="ECO:0000259" key="5">
    <source>
        <dbReference type="PROSITE" id="PS50893"/>
    </source>
</evidence>
<dbReference type="CDD" id="cd03257">
    <property type="entry name" value="ABC_NikE_OppD_transporters"/>
    <property type="match status" value="2"/>
</dbReference>
<organism evidence="6 7">
    <name type="scientific">Actinomadura algeriensis</name>
    <dbReference type="NCBI Taxonomy" id="1679523"/>
    <lineage>
        <taxon>Bacteria</taxon>
        <taxon>Bacillati</taxon>
        <taxon>Actinomycetota</taxon>
        <taxon>Actinomycetes</taxon>
        <taxon>Streptosporangiales</taxon>
        <taxon>Thermomonosporaceae</taxon>
        <taxon>Actinomadura</taxon>
    </lineage>
</organism>
<dbReference type="SMART" id="SM00382">
    <property type="entry name" value="AAA"/>
    <property type="match status" value="2"/>
</dbReference>
<keyword evidence="2" id="KW-0813">Transport</keyword>
<dbReference type="Proteomes" id="UP000627838">
    <property type="component" value="Unassembled WGS sequence"/>
</dbReference>
<gene>
    <name evidence="6" type="ORF">H4W34_001823</name>
</gene>
<dbReference type="PROSITE" id="PS00211">
    <property type="entry name" value="ABC_TRANSPORTER_1"/>
    <property type="match status" value="2"/>
</dbReference>
<keyword evidence="3" id="KW-0547">Nucleotide-binding</keyword>
<dbReference type="InterPro" id="IPR003439">
    <property type="entry name" value="ABC_transporter-like_ATP-bd"/>
</dbReference>
<dbReference type="InterPro" id="IPR003593">
    <property type="entry name" value="AAA+_ATPase"/>
</dbReference>
<dbReference type="PANTHER" id="PTHR43776:SF7">
    <property type="entry name" value="D,D-DIPEPTIDE TRANSPORT ATP-BINDING PROTEIN DDPF-RELATED"/>
    <property type="match status" value="1"/>
</dbReference>
<reference evidence="6 7" key="1">
    <citation type="submission" date="2020-10" db="EMBL/GenBank/DDBJ databases">
        <title>Sequencing the genomes of 1000 actinobacteria strains.</title>
        <authorList>
            <person name="Klenk H.-P."/>
        </authorList>
    </citation>
    <scope>NUCLEOTIDE SEQUENCE [LARGE SCALE GENOMIC DNA]</scope>
    <source>
        <strain evidence="6 7">DSM 46744</strain>
    </source>
</reference>
<proteinExistence type="inferred from homology"/>
<comment type="caution">
    <text evidence="6">The sequence shown here is derived from an EMBL/GenBank/DDBJ whole genome shotgun (WGS) entry which is preliminary data.</text>
</comment>
<sequence>MVKSAGLTVENLTVDVPVSGDEPPHPPTSATGRRVVHGVGLEVPAGRVLALVGPSGSGKTLTARAIAGLRPHGGTVRVDGRAPVRGRDVGYAFQDALASLNPTVTVRRHLTETVRAHGTGDPDAALARFGLDPSLAAAYPFELSGGQAQRVALALATVHEPPVLIADEVTTALDPVAQAAVLDLVRAASGDRAVLLITHDLAAAARWADDIAVMRDGRIVEHGPAARVLTDPRTDLARDLAAAATAAIDPPPAPAARPSEGSLALRGASRVLRSRRRETVALDGVDLDVAPGEAVAVVGPSGSGKSTLIGALAALDRPAAGTVLRDGRDVWRLRGRDRRGVRRRTGLIFQNPLASFDPRHTVRQAIEEAGPYDDDLLRRAGLDPAVAARRPATLSGGECQRVAIARALAQRPRVLLADEPTSGLDVLTRDRILDLLTGLRRDDGLTIVLVTHDLRVARRVADRVVVLHEGRIVEDVPARALDDAAHPQTRGLLEATAPVPVP</sequence>
<accession>A0ABR9JPG0</accession>
<name>A0ABR9JPG0_9ACTN</name>
<evidence type="ECO:0000256" key="1">
    <source>
        <dbReference type="ARBA" id="ARBA00005417"/>
    </source>
</evidence>
<dbReference type="RefSeq" id="WP_192758760.1">
    <property type="nucleotide sequence ID" value="NZ_JADBDZ010000001.1"/>
</dbReference>
<dbReference type="InterPro" id="IPR050319">
    <property type="entry name" value="ABC_transp_ATP-bind"/>
</dbReference>
<dbReference type="PANTHER" id="PTHR43776">
    <property type="entry name" value="TRANSPORT ATP-BINDING PROTEIN"/>
    <property type="match status" value="1"/>
</dbReference>
<comment type="similarity">
    <text evidence="1">Belongs to the ABC transporter superfamily.</text>
</comment>
<dbReference type="InterPro" id="IPR027417">
    <property type="entry name" value="P-loop_NTPase"/>
</dbReference>
<feature type="domain" description="ABC transporter" evidence="5">
    <location>
        <begin position="7"/>
        <end position="241"/>
    </location>
</feature>
<dbReference type="Gene3D" id="3.40.50.300">
    <property type="entry name" value="P-loop containing nucleotide triphosphate hydrolases"/>
    <property type="match status" value="2"/>
</dbReference>
<dbReference type="Pfam" id="PF00005">
    <property type="entry name" value="ABC_tran"/>
    <property type="match status" value="2"/>
</dbReference>
<keyword evidence="7" id="KW-1185">Reference proteome</keyword>
<protein>
    <submittedName>
        <fullName evidence="6">Peptide/nickel transport system ATP-binding protein</fullName>
    </submittedName>
</protein>
<dbReference type="SUPFAM" id="SSF52540">
    <property type="entry name" value="P-loop containing nucleoside triphosphate hydrolases"/>
    <property type="match status" value="2"/>
</dbReference>
<dbReference type="GO" id="GO:0005524">
    <property type="term" value="F:ATP binding"/>
    <property type="evidence" value="ECO:0007669"/>
    <property type="project" value="UniProtKB-KW"/>
</dbReference>